<evidence type="ECO:0000313" key="1">
    <source>
        <dbReference type="EMBL" id="GMI29455.1"/>
    </source>
</evidence>
<accession>A0A9W7G1H3</accession>
<proteinExistence type="predicted"/>
<dbReference type="AlphaFoldDB" id="A0A9W7G1H3"/>
<comment type="caution">
    <text evidence="1">The sequence shown here is derived from an EMBL/GenBank/DDBJ whole genome shotgun (WGS) entry which is preliminary data.</text>
</comment>
<protein>
    <submittedName>
        <fullName evidence="1">Uncharacterized protein</fullName>
    </submittedName>
</protein>
<sequence length="50" mass="5544">MVREIDRYGMNVDNPNLSAEVGETYQGGYIRVPRCKGSCEEKTISGLGYS</sequence>
<dbReference type="Proteomes" id="UP001165065">
    <property type="component" value="Unassembled WGS sequence"/>
</dbReference>
<organism evidence="1 2">
    <name type="scientific">Triparma columacea</name>
    <dbReference type="NCBI Taxonomy" id="722753"/>
    <lineage>
        <taxon>Eukaryota</taxon>
        <taxon>Sar</taxon>
        <taxon>Stramenopiles</taxon>
        <taxon>Ochrophyta</taxon>
        <taxon>Bolidophyceae</taxon>
        <taxon>Parmales</taxon>
        <taxon>Triparmaceae</taxon>
        <taxon>Triparma</taxon>
    </lineage>
</organism>
<dbReference type="EMBL" id="BRYA01000681">
    <property type="protein sequence ID" value="GMI29455.1"/>
    <property type="molecule type" value="Genomic_DNA"/>
</dbReference>
<name>A0A9W7G1H3_9STRA</name>
<reference evidence="2" key="1">
    <citation type="journal article" date="2023" name="Commun. Biol.">
        <title>Genome analysis of Parmales, the sister group of diatoms, reveals the evolutionary specialization of diatoms from phago-mixotrophs to photoautotrophs.</title>
        <authorList>
            <person name="Ban H."/>
            <person name="Sato S."/>
            <person name="Yoshikawa S."/>
            <person name="Yamada K."/>
            <person name="Nakamura Y."/>
            <person name="Ichinomiya M."/>
            <person name="Sato N."/>
            <person name="Blanc-Mathieu R."/>
            <person name="Endo H."/>
            <person name="Kuwata A."/>
            <person name="Ogata H."/>
        </authorList>
    </citation>
    <scope>NUCLEOTIDE SEQUENCE [LARGE SCALE GENOMIC DNA]</scope>
</reference>
<keyword evidence="2" id="KW-1185">Reference proteome</keyword>
<evidence type="ECO:0000313" key="2">
    <source>
        <dbReference type="Proteomes" id="UP001165065"/>
    </source>
</evidence>
<feature type="non-terminal residue" evidence="1">
    <location>
        <position position="50"/>
    </location>
</feature>
<gene>
    <name evidence="1" type="ORF">TrCOL_g9272</name>
</gene>